<protein>
    <submittedName>
        <fullName evidence="3">CocE/NonD family hydrolase</fullName>
    </submittedName>
</protein>
<evidence type="ECO:0000313" key="4">
    <source>
        <dbReference type="Proteomes" id="UP000548582"/>
    </source>
</evidence>
<dbReference type="RefSeq" id="WP_170052979.1">
    <property type="nucleotide sequence ID" value="NZ_JABBKX010000002.1"/>
</dbReference>
<dbReference type="GO" id="GO:0008239">
    <property type="term" value="F:dipeptidyl-peptidase activity"/>
    <property type="evidence" value="ECO:0007669"/>
    <property type="project" value="InterPro"/>
</dbReference>
<evidence type="ECO:0000256" key="1">
    <source>
        <dbReference type="ARBA" id="ARBA00022801"/>
    </source>
</evidence>
<proteinExistence type="predicted"/>
<gene>
    <name evidence="3" type="ORF">GWK16_05595</name>
</gene>
<dbReference type="InterPro" id="IPR008979">
    <property type="entry name" value="Galactose-bd-like_sf"/>
</dbReference>
<dbReference type="NCBIfam" id="TIGR00976">
    <property type="entry name" value="CocE_NonD"/>
    <property type="match status" value="1"/>
</dbReference>
<dbReference type="Gene3D" id="1.10.3020.10">
    <property type="entry name" value="alpha-amino acid ester hydrolase ( Helical cap domain)"/>
    <property type="match status" value="1"/>
</dbReference>
<dbReference type="InterPro" id="IPR013736">
    <property type="entry name" value="Xaa-Pro_dipept_C"/>
</dbReference>
<dbReference type="SUPFAM" id="SSF49785">
    <property type="entry name" value="Galactose-binding domain-like"/>
    <property type="match status" value="1"/>
</dbReference>
<dbReference type="Gene3D" id="3.40.50.1820">
    <property type="entry name" value="alpha/beta hydrolase"/>
    <property type="match status" value="1"/>
</dbReference>
<keyword evidence="1 3" id="KW-0378">Hydrolase</keyword>
<organism evidence="3 4">
    <name type="scientific">Neoroseomonas marina</name>
    <dbReference type="NCBI Taxonomy" id="1232220"/>
    <lineage>
        <taxon>Bacteria</taxon>
        <taxon>Pseudomonadati</taxon>
        <taxon>Pseudomonadota</taxon>
        <taxon>Alphaproteobacteria</taxon>
        <taxon>Acetobacterales</taxon>
        <taxon>Acetobacteraceae</taxon>
        <taxon>Neoroseomonas</taxon>
    </lineage>
</organism>
<dbReference type="Proteomes" id="UP000548582">
    <property type="component" value="Unassembled WGS sequence"/>
</dbReference>
<dbReference type="InterPro" id="IPR029058">
    <property type="entry name" value="AB_hydrolase_fold"/>
</dbReference>
<feature type="domain" description="Xaa-Pro dipeptidyl-peptidase C-terminal" evidence="2">
    <location>
        <begin position="354"/>
        <end position="597"/>
    </location>
</feature>
<dbReference type="InterPro" id="IPR000383">
    <property type="entry name" value="Xaa-Pro-like_dom"/>
</dbReference>
<dbReference type="InterPro" id="IPR005674">
    <property type="entry name" value="CocE/Ser_esterase"/>
</dbReference>
<dbReference type="Pfam" id="PF08530">
    <property type="entry name" value="PepX_C"/>
    <property type="match status" value="1"/>
</dbReference>
<evidence type="ECO:0000259" key="2">
    <source>
        <dbReference type="SMART" id="SM00939"/>
    </source>
</evidence>
<reference evidence="3 4" key="1">
    <citation type="submission" date="2020-03" db="EMBL/GenBank/DDBJ databases">
        <authorList>
            <person name="Sun Q."/>
        </authorList>
    </citation>
    <scope>NUCLEOTIDE SEQUENCE [LARGE SCALE GENOMIC DNA]</scope>
    <source>
        <strain evidence="3 4">JC162</strain>
    </source>
</reference>
<dbReference type="SMART" id="SM00939">
    <property type="entry name" value="PepX_C"/>
    <property type="match status" value="1"/>
</dbReference>
<comment type="caution">
    <text evidence="3">The sequence shown here is derived from an EMBL/GenBank/DDBJ whole genome shotgun (WGS) entry which is preliminary data.</text>
</comment>
<name>A0A848E8D6_9PROT</name>
<dbReference type="Gene3D" id="2.60.120.260">
    <property type="entry name" value="Galactose-binding domain-like"/>
    <property type="match status" value="1"/>
</dbReference>
<accession>A0A848E8D6</accession>
<dbReference type="SUPFAM" id="SSF53474">
    <property type="entry name" value="alpha/beta-Hydrolases"/>
    <property type="match status" value="1"/>
</dbReference>
<keyword evidence="4" id="KW-1185">Reference proteome</keyword>
<dbReference type="AlphaFoldDB" id="A0A848E8D6"/>
<dbReference type="Pfam" id="PF02129">
    <property type="entry name" value="Peptidase_S15"/>
    <property type="match status" value="1"/>
</dbReference>
<evidence type="ECO:0000313" key="3">
    <source>
        <dbReference type="EMBL" id="NMJ40704.1"/>
    </source>
</evidence>
<sequence>MADTDTNGSAWRVPPSAYLANRPAEYALPPRPQVSCYVPMPDGVRIAVDVWLPEGATGPLPAILIHTPYYRRFALAPGATAEACPNAAKFRDAFVPRGYALVVVDARGTGASFGTRDSFRSPRERADSAVIADWIAAQPWSDGRLGATGISYPGAASDFLASTGHPSVKAIAPLFAVWDTWSDHYWPGGILLSALAQDYDDLMVAMDQDRRDMLRRVSYFADPALCGPAPVDEDTDGSLLRAALEEHAGNVRQPAFIGGFPYRDEALPYDPSFTVAKISPYHYREGIRPEVAIYCVSGWMDGAGYANAAIARYLTMAGNRRHLLLGPWDHGARINTSPWRAGETPDFPLVAELIRFFDEYLMGRETGLAAEAPVHVFHQHAETWEAAAQWPLHGEAATLALGAGGGFDDAPGQVAHRTDPRWGSGSGTRYERIAAIDARAYHTDWQAREARLTSWTSAPLDDAMALTGHAIAELTVASSEPDASLMVYLSEVEADGTVRYVTEGLLRLIHRAETPHPPEYVCTWPWRSFARADVRPMVPGVAETIRVPLLPTGWTFARGSRVRLSVSGTDADHIGQHPHGRPPLLTVVTGQGASRLHLPWRPAAAPSRLTA</sequence>
<dbReference type="EMBL" id="JABBKX010000002">
    <property type="protein sequence ID" value="NMJ40704.1"/>
    <property type="molecule type" value="Genomic_DNA"/>
</dbReference>